<organism evidence="1 2">
    <name type="scientific">Paspalum notatum var. saurae</name>
    <dbReference type="NCBI Taxonomy" id="547442"/>
    <lineage>
        <taxon>Eukaryota</taxon>
        <taxon>Viridiplantae</taxon>
        <taxon>Streptophyta</taxon>
        <taxon>Embryophyta</taxon>
        <taxon>Tracheophyta</taxon>
        <taxon>Spermatophyta</taxon>
        <taxon>Magnoliopsida</taxon>
        <taxon>Liliopsida</taxon>
        <taxon>Poales</taxon>
        <taxon>Poaceae</taxon>
        <taxon>PACMAD clade</taxon>
        <taxon>Panicoideae</taxon>
        <taxon>Andropogonodae</taxon>
        <taxon>Paspaleae</taxon>
        <taxon>Paspalinae</taxon>
        <taxon>Paspalum</taxon>
    </lineage>
</organism>
<accession>A0AAQ3XA23</accession>
<dbReference type="EMBL" id="CP144752">
    <property type="protein sequence ID" value="WVZ89052.1"/>
    <property type="molecule type" value="Genomic_DNA"/>
</dbReference>
<dbReference type="AlphaFoldDB" id="A0AAQ3XA23"/>
<name>A0AAQ3XA23_PASNO</name>
<gene>
    <name evidence="1" type="ORF">U9M48_035511</name>
</gene>
<sequence>MASTTTETTLTAEVGSATSFHAFCVFDFGLGYQQFSTGTSNGMHLLGTSMYMGILAQVEPLEASSPWLPSKVGVNTMAPITGSVPDLNPGISMQPITIRLRLDAGCICCSKDNRRKLFLYRIHPLCQSSSSISSTQWSIQFSATVLQNVQKLEGKLIFKRWGMSCTKTANGLTGPRDGLQDTKGE</sequence>
<protein>
    <submittedName>
        <fullName evidence="1">Uncharacterized protein</fullName>
    </submittedName>
</protein>
<reference evidence="1 2" key="1">
    <citation type="submission" date="2024-02" db="EMBL/GenBank/DDBJ databases">
        <title>High-quality chromosome-scale genome assembly of Pensacola bahiagrass (Paspalum notatum Flugge var. saurae).</title>
        <authorList>
            <person name="Vega J.M."/>
            <person name="Podio M."/>
            <person name="Orjuela J."/>
            <person name="Siena L.A."/>
            <person name="Pessino S.C."/>
            <person name="Combes M.C."/>
            <person name="Mariac C."/>
            <person name="Albertini E."/>
            <person name="Pupilli F."/>
            <person name="Ortiz J.P.A."/>
            <person name="Leblanc O."/>
        </authorList>
    </citation>
    <scope>NUCLEOTIDE SEQUENCE [LARGE SCALE GENOMIC DNA]</scope>
    <source>
        <strain evidence="1">R1</strain>
        <tissue evidence="1">Leaf</tissue>
    </source>
</reference>
<dbReference type="Proteomes" id="UP001341281">
    <property type="component" value="Chromosome 08"/>
</dbReference>
<evidence type="ECO:0000313" key="1">
    <source>
        <dbReference type="EMBL" id="WVZ89052.1"/>
    </source>
</evidence>
<proteinExistence type="predicted"/>
<keyword evidence="2" id="KW-1185">Reference proteome</keyword>
<evidence type="ECO:0000313" key="2">
    <source>
        <dbReference type="Proteomes" id="UP001341281"/>
    </source>
</evidence>